<feature type="domain" description="Trimeric autotransporter adhesin YadA-like stalk" evidence="14">
    <location>
        <begin position="204"/>
        <end position="243"/>
    </location>
</feature>
<evidence type="ECO:0000256" key="5">
    <source>
        <dbReference type="ARBA" id="ARBA00022452"/>
    </source>
</evidence>
<keyword evidence="5" id="KW-1134">Transmembrane beta strand</keyword>
<keyword evidence="16" id="KW-1185">Reference proteome</keyword>
<feature type="domain" description="Trimeric autotransporter adhesin YadA-like head" evidence="13">
    <location>
        <begin position="138"/>
        <end position="164"/>
    </location>
</feature>
<feature type="region of interest" description="Disordered" evidence="11">
    <location>
        <begin position="803"/>
        <end position="823"/>
    </location>
</feature>
<dbReference type="GO" id="GO:0009986">
    <property type="term" value="C:cell surface"/>
    <property type="evidence" value="ECO:0007669"/>
    <property type="project" value="UniProtKB-SubCell"/>
</dbReference>
<keyword evidence="4" id="KW-0813">Transport</keyword>
<accession>A0A6J5F807</accession>
<feature type="domain" description="Trimeric autotransporter adhesin YadA-like head" evidence="13">
    <location>
        <begin position="464"/>
        <end position="487"/>
    </location>
</feature>
<feature type="domain" description="Trimeric autotransporter adhesin YadA-like C-terminal membrane anchor" evidence="12">
    <location>
        <begin position="946"/>
        <end position="1004"/>
    </location>
</feature>
<evidence type="ECO:0000256" key="3">
    <source>
        <dbReference type="ARBA" id="ARBA00005848"/>
    </source>
</evidence>
<evidence type="ECO:0000259" key="12">
    <source>
        <dbReference type="Pfam" id="PF03895"/>
    </source>
</evidence>
<evidence type="ECO:0000259" key="13">
    <source>
        <dbReference type="Pfam" id="PF05658"/>
    </source>
</evidence>
<dbReference type="Pfam" id="PF05662">
    <property type="entry name" value="YadA_stalk"/>
    <property type="match status" value="6"/>
</dbReference>
<feature type="domain" description="Trimeric autotransporter adhesin YadA-like head" evidence="13">
    <location>
        <begin position="814"/>
        <end position="832"/>
    </location>
</feature>
<feature type="domain" description="Trimeric autotransporter adhesin YadA-like stalk" evidence="14">
    <location>
        <begin position="84"/>
        <end position="125"/>
    </location>
</feature>
<evidence type="ECO:0000256" key="10">
    <source>
        <dbReference type="ARBA" id="ARBA00023237"/>
    </source>
</evidence>
<evidence type="ECO:0000259" key="14">
    <source>
        <dbReference type="Pfam" id="PF05662"/>
    </source>
</evidence>
<evidence type="ECO:0000256" key="4">
    <source>
        <dbReference type="ARBA" id="ARBA00022448"/>
    </source>
</evidence>
<evidence type="ECO:0000256" key="7">
    <source>
        <dbReference type="ARBA" id="ARBA00022729"/>
    </source>
</evidence>
<comment type="subcellular location">
    <subcellularLocation>
        <location evidence="2">Cell outer membrane</location>
    </subcellularLocation>
    <subcellularLocation>
        <location evidence="1">Cell surface</location>
    </subcellularLocation>
</comment>
<feature type="domain" description="Trimeric autotransporter adhesin YadA-like head" evidence="13">
    <location>
        <begin position="604"/>
        <end position="630"/>
    </location>
</feature>
<feature type="domain" description="Trimeric autotransporter adhesin YadA-like stalk" evidence="14">
    <location>
        <begin position="379"/>
        <end position="420"/>
    </location>
</feature>
<feature type="domain" description="Trimeric autotransporter adhesin YadA-like head" evidence="13">
    <location>
        <begin position="258"/>
        <end position="284"/>
    </location>
</feature>
<feature type="compositionally biased region" description="Low complexity" evidence="11">
    <location>
        <begin position="810"/>
        <end position="823"/>
    </location>
</feature>
<gene>
    <name evidence="15" type="ORF">LMG29542_07169</name>
</gene>
<dbReference type="Pfam" id="PF03895">
    <property type="entry name" value="YadA_anchor"/>
    <property type="match status" value="1"/>
</dbReference>
<feature type="domain" description="Trimeric autotransporter adhesin YadA-like head" evidence="13">
    <location>
        <begin position="18"/>
        <end position="44"/>
    </location>
</feature>
<dbReference type="AlphaFoldDB" id="A0A6J5F807"/>
<dbReference type="CDD" id="cd12820">
    <property type="entry name" value="LbR_YadA-like"/>
    <property type="match status" value="1"/>
</dbReference>
<proteinExistence type="inferred from homology"/>
<evidence type="ECO:0000256" key="8">
    <source>
        <dbReference type="ARBA" id="ARBA00022927"/>
    </source>
</evidence>
<dbReference type="Pfam" id="PF05658">
    <property type="entry name" value="YadA_head"/>
    <property type="match status" value="12"/>
</dbReference>
<dbReference type="InterPro" id="IPR045584">
    <property type="entry name" value="Pilin-like"/>
</dbReference>
<feature type="domain" description="Trimeric autotransporter adhesin YadA-like head" evidence="13">
    <location>
        <begin position="841"/>
        <end position="867"/>
    </location>
</feature>
<comment type="similarity">
    <text evidence="3">Belongs to the autotransporter-2 (AT-2) (TC 1.B.40) family.</text>
</comment>
<keyword evidence="8" id="KW-0653">Protein transport</keyword>
<dbReference type="InterPro" id="IPR008640">
    <property type="entry name" value="Adhesin_Head_dom"/>
</dbReference>
<feature type="domain" description="Trimeric autotransporter adhesin YadA-like stalk" evidence="14">
    <location>
        <begin position="714"/>
        <end position="757"/>
    </location>
</feature>
<keyword evidence="6" id="KW-0812">Transmembrane</keyword>
<sequence length="1004" mass="95835">MSINDGGTQQGNYNNNGATAANSIAIGPGATATVTNSVALGANSQAITPATQVTSATIGTTTYGGFAGSATGVVSVGAPGAERQITNVAPGQVTSSSTDAINGSELYSVASEVERSKTHYVSINDGGTQQGNYNNNGATAANSIAIGPGATATVNNSVALGANSQATTQAVQVTSATIGGTTYSGFAGSATGVVSVGAPGAERQIINVAPGSITSSSTDAINGSQLYAVANEAADSKTHYVSITDGGSQAGNYNNNGATGKYAIAIGPDTVASADTATALGHGATASGIGATALGDAAQGTGGLAAAMGNNATASGALSLALGADAVASVDNSVALGAGSVTAPPTQVTTATVGTITYGGFAGSATGVVSVGAPGAERQITNVAPGAIDVTSTDAINGSQLYAVANEVAESKTHYVSINDGGKQQSNFNDDGATGINSIAVGPGAVSGGNGSVALGSQARATLDGAIAIGQNALTNVANSVAIGQNALVTVANSVAVGEGSVANNFTQVTSATVGVSPNTITFGNFAGTATGAVSVGTIGAERQITNVAPGAITSSSTDAINGSQLYSAVNALDHGGGGTTGNVHYLSINDGQNQQANYNNDGASGVNAIAIGPGAAARANETVALGANTAAIANDSTALGAFAAVTADSSVALGAHAAANLANSVALGAGSQATTPATPVDSATVGGLTFGPFAGSAPIGVVSVGYGNGGERQIVNVAAGQVTANSTDAINGSQLYWVASEVASLSTSIGSNGGNGTNGNGGNGHYVSINDGGTHAGNYNNEGATGNQSIAIGPNARSAGNNSVALGDGSTSSGTGSTAVGSGSVASGNFSKADGYHAMATGDNSSALGANTTASGSGATAIGANATAGGKGSVALGMNSVANEANTVSVGSPGNERRITNVAPGLSGTDAVNMSQLMNVQSGINDLARKAYSGIAAATALTMIPEVDKDKTIAVGIGGGSYEGYSAGAIGINVRLTENLKMKAGVGVSAASRTYGGGLSYQW</sequence>
<evidence type="ECO:0000256" key="11">
    <source>
        <dbReference type="SAM" id="MobiDB-lite"/>
    </source>
</evidence>
<organism evidence="15 16">
    <name type="scientific">Paraburkholderia humisilvae</name>
    <dbReference type="NCBI Taxonomy" id="627669"/>
    <lineage>
        <taxon>Bacteria</taxon>
        <taxon>Pseudomonadati</taxon>
        <taxon>Pseudomonadota</taxon>
        <taxon>Betaproteobacteria</taxon>
        <taxon>Burkholderiales</taxon>
        <taxon>Burkholderiaceae</taxon>
        <taxon>Paraburkholderia</taxon>
    </lineage>
</organism>
<evidence type="ECO:0000256" key="6">
    <source>
        <dbReference type="ARBA" id="ARBA00022692"/>
    </source>
</evidence>
<dbReference type="InterPro" id="IPR008635">
    <property type="entry name" value="Coiled_stalk_dom"/>
</dbReference>
<feature type="domain" description="Trimeric autotransporter adhesin YadA-like stalk" evidence="14">
    <location>
        <begin position="544"/>
        <end position="586"/>
    </location>
</feature>
<keyword evidence="9" id="KW-0472">Membrane</keyword>
<dbReference type="InterPro" id="IPR005594">
    <property type="entry name" value="YadA_C"/>
</dbReference>
<evidence type="ECO:0000256" key="2">
    <source>
        <dbReference type="ARBA" id="ARBA00004442"/>
    </source>
</evidence>
<dbReference type="Gene3D" id="1.20.5.170">
    <property type="match status" value="1"/>
</dbReference>
<evidence type="ECO:0000313" key="15">
    <source>
        <dbReference type="EMBL" id="CAB3773266.1"/>
    </source>
</evidence>
<dbReference type="GO" id="GO:0009279">
    <property type="term" value="C:cell outer membrane"/>
    <property type="evidence" value="ECO:0007669"/>
    <property type="project" value="UniProtKB-SubCell"/>
</dbReference>
<dbReference type="Gene3D" id="2.150.10.10">
    <property type="entry name" value="Serralysin-like metalloprotease, C-terminal"/>
    <property type="match status" value="6"/>
</dbReference>
<feature type="domain" description="Trimeric autotransporter adhesin YadA-like stalk" evidence="14">
    <location>
        <begin position="899"/>
        <end position="940"/>
    </location>
</feature>
<dbReference type="GO" id="GO:0015031">
    <property type="term" value="P:protein transport"/>
    <property type="evidence" value="ECO:0007669"/>
    <property type="project" value="UniProtKB-KW"/>
</dbReference>
<name>A0A6J5F807_9BURK</name>
<feature type="domain" description="Trimeric autotransporter adhesin YadA-like head" evidence="13">
    <location>
        <begin position="869"/>
        <end position="893"/>
    </location>
</feature>
<protein>
    <submittedName>
        <fullName evidence="15">Uncharacterized protein</fullName>
    </submittedName>
</protein>
<dbReference type="EMBL" id="CADIKH010000071">
    <property type="protein sequence ID" value="CAB3773266.1"/>
    <property type="molecule type" value="Genomic_DNA"/>
</dbReference>
<feature type="domain" description="Trimeric autotransporter adhesin YadA-like head" evidence="13">
    <location>
        <begin position="785"/>
        <end position="811"/>
    </location>
</feature>
<dbReference type="Proteomes" id="UP000494363">
    <property type="component" value="Unassembled WGS sequence"/>
</dbReference>
<keyword evidence="10" id="KW-0998">Cell outer membrane</keyword>
<feature type="domain" description="Trimeric autotransporter adhesin YadA-like head" evidence="13">
    <location>
        <begin position="433"/>
        <end position="459"/>
    </location>
</feature>
<feature type="domain" description="Trimeric autotransporter adhesin YadA-like head" evidence="13">
    <location>
        <begin position="314"/>
        <end position="340"/>
    </location>
</feature>
<reference evidence="15 16" key="1">
    <citation type="submission" date="2020-04" db="EMBL/GenBank/DDBJ databases">
        <authorList>
            <person name="De Canck E."/>
        </authorList>
    </citation>
    <scope>NUCLEOTIDE SEQUENCE [LARGE SCALE GENOMIC DNA]</scope>
    <source>
        <strain evidence="15 16">LMG 29542</strain>
    </source>
</reference>
<evidence type="ECO:0000313" key="16">
    <source>
        <dbReference type="Proteomes" id="UP000494363"/>
    </source>
</evidence>
<dbReference type="SUPFAM" id="SSF54523">
    <property type="entry name" value="Pili subunits"/>
    <property type="match status" value="1"/>
</dbReference>
<keyword evidence="7" id="KW-0732">Signal</keyword>
<evidence type="ECO:0000256" key="9">
    <source>
        <dbReference type="ARBA" id="ARBA00023136"/>
    </source>
</evidence>
<feature type="domain" description="Trimeric autotransporter adhesin YadA-like head" evidence="13">
    <location>
        <begin position="647"/>
        <end position="672"/>
    </location>
</feature>
<dbReference type="SUPFAM" id="SSF101967">
    <property type="entry name" value="Adhesin YadA, collagen-binding domain"/>
    <property type="match status" value="6"/>
</dbReference>
<evidence type="ECO:0000256" key="1">
    <source>
        <dbReference type="ARBA" id="ARBA00004241"/>
    </source>
</evidence>
<dbReference type="InterPro" id="IPR011049">
    <property type="entry name" value="Serralysin-like_metalloprot_C"/>
</dbReference>
<dbReference type="Gene3D" id="3.30.1300.30">
    <property type="entry name" value="GSPII I/J protein-like"/>
    <property type="match status" value="1"/>
</dbReference>